<dbReference type="AlphaFoldDB" id="A0A1C3VRK5"/>
<accession>A0A1C3VRK5</accession>
<reference evidence="1 2" key="1">
    <citation type="submission" date="2016-08" db="EMBL/GenBank/DDBJ databases">
        <authorList>
            <person name="Seilhamer J.J."/>
        </authorList>
    </citation>
    <scope>NUCLEOTIDE SEQUENCE [LARGE SCALE GENOMIC DNA]</scope>
    <source>
        <strain evidence="1 2">CCBAU 10071</strain>
    </source>
</reference>
<evidence type="ECO:0000313" key="2">
    <source>
        <dbReference type="Proteomes" id="UP000183174"/>
    </source>
</evidence>
<sequence>MTTEYNELAKYQVNAPVTREMLDLVDDARWPLRISRAEFARRALAAYVEQMTTQRSA</sequence>
<proteinExistence type="predicted"/>
<gene>
    <name evidence="1" type="ORF">GA0061099_1004461</name>
</gene>
<evidence type="ECO:0008006" key="3">
    <source>
        <dbReference type="Google" id="ProtNLM"/>
    </source>
</evidence>
<dbReference type="Proteomes" id="UP000183174">
    <property type="component" value="Unassembled WGS sequence"/>
</dbReference>
<protein>
    <recommendedName>
        <fullName evidence="3">Ribbon-helix-helix protein CopG domain-containing protein</fullName>
    </recommendedName>
</protein>
<organism evidence="1 2">
    <name type="scientific">Bradyrhizobium yuanmingense</name>
    <dbReference type="NCBI Taxonomy" id="108015"/>
    <lineage>
        <taxon>Bacteria</taxon>
        <taxon>Pseudomonadati</taxon>
        <taxon>Pseudomonadota</taxon>
        <taxon>Alphaproteobacteria</taxon>
        <taxon>Hyphomicrobiales</taxon>
        <taxon>Nitrobacteraceae</taxon>
        <taxon>Bradyrhizobium</taxon>
    </lineage>
</organism>
<evidence type="ECO:0000313" key="1">
    <source>
        <dbReference type="EMBL" id="SCB30421.1"/>
    </source>
</evidence>
<dbReference type="EMBL" id="FMAE01000004">
    <property type="protein sequence ID" value="SCB30421.1"/>
    <property type="molecule type" value="Genomic_DNA"/>
</dbReference>
<dbReference type="RefSeq" id="WP_158644879.1">
    <property type="nucleotide sequence ID" value="NZ_FMAE01000004.1"/>
</dbReference>
<name>A0A1C3VRK5_9BRAD</name>